<feature type="active site" evidence="12">
    <location>
        <position position="389"/>
    </location>
</feature>
<evidence type="ECO:0000256" key="9">
    <source>
        <dbReference type="ARBA" id="ARBA00023136"/>
    </source>
</evidence>
<comment type="subcellular location">
    <subcellularLocation>
        <location evidence="1 12">Cell membrane</location>
        <topology evidence="1 12">Multi-pass membrane protein</topology>
    </subcellularLocation>
</comment>
<feature type="active site" evidence="12">
    <location>
        <position position="396"/>
    </location>
</feature>
<dbReference type="HAMAP" id="MF_01916">
    <property type="entry name" value="Cardiolipin_synth_Cls"/>
    <property type="match status" value="1"/>
</dbReference>
<dbReference type="RefSeq" id="WP_091817002.1">
    <property type="nucleotide sequence ID" value="NZ_CP091790.1"/>
</dbReference>
<dbReference type="NCBIfam" id="TIGR04265">
    <property type="entry name" value="bac_cardiolipin"/>
    <property type="match status" value="1"/>
</dbReference>
<evidence type="ECO:0000256" key="10">
    <source>
        <dbReference type="ARBA" id="ARBA00023209"/>
    </source>
</evidence>
<evidence type="ECO:0000256" key="4">
    <source>
        <dbReference type="ARBA" id="ARBA00022679"/>
    </source>
</evidence>
<evidence type="ECO:0000313" key="16">
    <source>
        <dbReference type="Proteomes" id="UP000198779"/>
    </source>
</evidence>
<dbReference type="Pfam" id="PF13091">
    <property type="entry name" value="PLDc_2"/>
    <property type="match status" value="2"/>
</dbReference>
<keyword evidence="10 12" id="KW-0594">Phospholipid biosynthesis</keyword>
<sequence length="472" mass="54512">MSWHSIILLIYQIIVVATIIHVVLDNRQPSKTMAWGMVIFFVPVVGIIAYLFLGVNTRRERMVSQRSMDQLTRRSMSGFIEQGDLQLPELSRPVIDLFINQSFSLPFNNNKVEILTDGYDFFPSLLRDIASARDHIHIDVYIFEDDALGRLISDALIAKAREGVEVRVLYDAVGCWSVDNRFFERMRIEGVEVEAFMPVRFPTFARKMNYRNHRKIFIVDGRVGYIGGMNFALRYVKGRHQRGWRDTMMRIEGSGVYSLQRAFLIDWYFVDRTQLSDKRYYPKSAEDAHGALLQTVTSAPLAPYPEIMQGYLRIILSAKRYIYIQSPYFLPTETIFFALKTAVASGVDVRVMVPRKTDGWFVEWGSRSYLREAQEAGIQILLYEPRFLHAKTLVCDDHTTTCGSTNIDFRSFLNNFEANTFVYDEAVALQMKDIFLRDARQSTPLSALPKRLHPKFLVRLGESVMRLLSPLL</sequence>
<feature type="active site" evidence="12">
    <location>
        <position position="215"/>
    </location>
</feature>
<keyword evidence="7 12" id="KW-1133">Transmembrane helix</keyword>
<dbReference type="GO" id="GO:0032049">
    <property type="term" value="P:cardiolipin biosynthetic process"/>
    <property type="evidence" value="ECO:0007669"/>
    <property type="project" value="UniProtKB-UniRule"/>
</dbReference>
<dbReference type="SUPFAM" id="SSF56024">
    <property type="entry name" value="Phospholipase D/nuclease"/>
    <property type="match status" value="2"/>
</dbReference>
<dbReference type="CDD" id="cd09112">
    <property type="entry name" value="PLDc_CLS_2"/>
    <property type="match status" value="1"/>
</dbReference>
<dbReference type="PANTHER" id="PTHR21248:SF22">
    <property type="entry name" value="PHOSPHOLIPASE D"/>
    <property type="match status" value="1"/>
</dbReference>
<feature type="transmembrane region" description="Helical" evidence="12">
    <location>
        <begin position="33"/>
        <end position="53"/>
    </location>
</feature>
<dbReference type="InterPro" id="IPR030874">
    <property type="entry name" value="Cardiolipin_synth_Firmi"/>
</dbReference>
<dbReference type="EC" id="2.7.8.-" evidence="12 13"/>
<gene>
    <name evidence="15" type="ORF">SAMN04487901_10759</name>
</gene>
<evidence type="ECO:0000256" key="6">
    <source>
        <dbReference type="ARBA" id="ARBA00022737"/>
    </source>
</evidence>
<dbReference type="InterPro" id="IPR027379">
    <property type="entry name" value="CLS_N"/>
</dbReference>
<dbReference type="Proteomes" id="UP000198779">
    <property type="component" value="Unassembled WGS sequence"/>
</dbReference>
<keyword evidence="6" id="KW-0677">Repeat</keyword>
<evidence type="ECO:0000256" key="3">
    <source>
        <dbReference type="ARBA" id="ARBA00022516"/>
    </source>
</evidence>
<evidence type="ECO:0000256" key="5">
    <source>
        <dbReference type="ARBA" id="ARBA00022692"/>
    </source>
</evidence>
<evidence type="ECO:0000256" key="8">
    <source>
        <dbReference type="ARBA" id="ARBA00023098"/>
    </source>
</evidence>
<name>A0A1G7W539_9BACT</name>
<evidence type="ECO:0000256" key="7">
    <source>
        <dbReference type="ARBA" id="ARBA00022989"/>
    </source>
</evidence>
<dbReference type="SMART" id="SM00155">
    <property type="entry name" value="PLDc"/>
    <property type="match status" value="2"/>
</dbReference>
<dbReference type="PROSITE" id="PS50035">
    <property type="entry name" value="PLD"/>
    <property type="match status" value="2"/>
</dbReference>
<dbReference type="Gene3D" id="3.30.870.10">
    <property type="entry name" value="Endonuclease Chain A"/>
    <property type="match status" value="2"/>
</dbReference>
<proteinExistence type="inferred from homology"/>
<comment type="similarity">
    <text evidence="12">Belongs to the phospholipase D family. Cardiolipin synthase subfamily.</text>
</comment>
<evidence type="ECO:0000313" key="15">
    <source>
        <dbReference type="EMBL" id="SDG67001.1"/>
    </source>
</evidence>
<feature type="domain" description="PLD phosphodiesterase" evidence="14">
    <location>
        <begin position="384"/>
        <end position="411"/>
    </location>
</feature>
<dbReference type="InterPro" id="IPR025202">
    <property type="entry name" value="PLD-like_dom"/>
</dbReference>
<keyword evidence="11 12" id="KW-1208">Phospholipid metabolism</keyword>
<keyword evidence="16" id="KW-1185">Reference proteome</keyword>
<comment type="catalytic activity">
    <reaction evidence="12">
        <text>2 a 1,2-diacyl-sn-glycero-3-phospho-(1'-sn-glycerol) = a cardiolipin + glycerol</text>
        <dbReference type="Rhea" id="RHEA:31451"/>
        <dbReference type="ChEBI" id="CHEBI:17754"/>
        <dbReference type="ChEBI" id="CHEBI:62237"/>
        <dbReference type="ChEBI" id="CHEBI:64716"/>
    </reaction>
</comment>
<keyword evidence="9 12" id="KW-0472">Membrane</keyword>
<dbReference type="PANTHER" id="PTHR21248">
    <property type="entry name" value="CARDIOLIPIN SYNTHASE"/>
    <property type="match status" value="1"/>
</dbReference>
<keyword evidence="5 12" id="KW-0812">Transmembrane</keyword>
<evidence type="ECO:0000256" key="1">
    <source>
        <dbReference type="ARBA" id="ARBA00004651"/>
    </source>
</evidence>
<protein>
    <recommendedName>
        <fullName evidence="12 13">Cardiolipin synthase</fullName>
        <shortName evidence="12">CL synthase</shortName>
        <ecNumber evidence="12 13">2.7.8.-</ecNumber>
    </recommendedName>
</protein>
<evidence type="ECO:0000256" key="13">
    <source>
        <dbReference type="NCBIfam" id="TIGR04265"/>
    </source>
</evidence>
<feature type="transmembrane region" description="Helical" evidence="12">
    <location>
        <begin position="6"/>
        <end position="24"/>
    </location>
</feature>
<evidence type="ECO:0000256" key="12">
    <source>
        <dbReference type="HAMAP-Rule" id="MF_01916"/>
    </source>
</evidence>
<dbReference type="CDD" id="cd09110">
    <property type="entry name" value="PLDc_CLS_1"/>
    <property type="match status" value="1"/>
</dbReference>
<keyword evidence="8 12" id="KW-0443">Lipid metabolism</keyword>
<feature type="active site" evidence="12">
    <location>
        <position position="220"/>
    </location>
</feature>
<dbReference type="InterPro" id="IPR001736">
    <property type="entry name" value="PLipase_D/transphosphatidylase"/>
</dbReference>
<keyword evidence="4 12" id="KW-0808">Transferase</keyword>
<dbReference type="GO" id="GO:0005886">
    <property type="term" value="C:plasma membrane"/>
    <property type="evidence" value="ECO:0007669"/>
    <property type="project" value="UniProtKB-SubCell"/>
</dbReference>
<dbReference type="STRING" id="645274.SAMN04487901_10759"/>
<evidence type="ECO:0000256" key="2">
    <source>
        <dbReference type="ARBA" id="ARBA00022475"/>
    </source>
</evidence>
<keyword evidence="3 12" id="KW-0444">Lipid biosynthesis</keyword>
<dbReference type="Pfam" id="PF13396">
    <property type="entry name" value="PLDc_N"/>
    <property type="match status" value="1"/>
</dbReference>
<feature type="domain" description="PLD phosphodiesterase" evidence="14">
    <location>
        <begin position="208"/>
        <end position="235"/>
    </location>
</feature>
<reference evidence="16" key="1">
    <citation type="submission" date="2016-10" db="EMBL/GenBank/DDBJ databases">
        <authorList>
            <person name="Varghese N."/>
            <person name="Submissions S."/>
        </authorList>
    </citation>
    <scope>NUCLEOTIDE SEQUENCE [LARGE SCALE GENOMIC DNA]</scope>
    <source>
        <strain evidence="16">BP1-148</strain>
    </source>
</reference>
<comment type="function">
    <text evidence="12">Catalyzes the reversible phosphatidyl group transfer from one phosphatidylglycerol molecule to another to form cardiolipin (CL) (diphosphatidylglycerol) and glycerol.</text>
</comment>
<dbReference type="AlphaFoldDB" id="A0A1G7W539"/>
<evidence type="ECO:0000259" key="14">
    <source>
        <dbReference type="PROSITE" id="PS50035"/>
    </source>
</evidence>
<feature type="active site" evidence="12">
    <location>
        <position position="391"/>
    </location>
</feature>
<feature type="active site" evidence="12">
    <location>
        <position position="213"/>
    </location>
</feature>
<keyword evidence="2 12" id="KW-1003">Cell membrane</keyword>
<dbReference type="InterPro" id="IPR022924">
    <property type="entry name" value="Cardiolipin_synthase"/>
</dbReference>
<accession>A0A1G7W539</accession>
<dbReference type="GO" id="GO:0008808">
    <property type="term" value="F:cardiolipin synthase activity"/>
    <property type="evidence" value="ECO:0007669"/>
    <property type="project" value="UniProtKB-UniRule"/>
</dbReference>
<evidence type="ECO:0000256" key="11">
    <source>
        <dbReference type="ARBA" id="ARBA00023264"/>
    </source>
</evidence>
<dbReference type="EMBL" id="FNCQ01000007">
    <property type="protein sequence ID" value="SDG67001.1"/>
    <property type="molecule type" value="Genomic_DNA"/>
</dbReference>
<organism evidence="15 16">
    <name type="scientific">Prevotella communis</name>
    <dbReference type="NCBI Taxonomy" id="2913614"/>
    <lineage>
        <taxon>Bacteria</taxon>
        <taxon>Pseudomonadati</taxon>
        <taxon>Bacteroidota</taxon>
        <taxon>Bacteroidia</taxon>
        <taxon>Bacteroidales</taxon>
        <taxon>Prevotellaceae</taxon>
        <taxon>Prevotella</taxon>
    </lineage>
</organism>